<evidence type="ECO:0000313" key="1">
    <source>
        <dbReference type="EMBL" id="OOZ42486.1"/>
    </source>
</evidence>
<evidence type="ECO:0000313" key="2">
    <source>
        <dbReference type="Proteomes" id="UP000190198"/>
    </source>
</evidence>
<comment type="caution">
    <text evidence="1">The sequence shown here is derived from an EMBL/GenBank/DDBJ whole genome shotgun (WGS) entry which is preliminary data.</text>
</comment>
<keyword evidence="2" id="KW-1185">Reference proteome</keyword>
<protein>
    <submittedName>
        <fullName evidence="1">Uncharacterized protein</fullName>
    </submittedName>
</protein>
<name>A0A1T2LC14_9GAMM</name>
<gene>
    <name evidence="1" type="ORF">BOW52_02910</name>
</gene>
<sequence length="104" mass="11379">MGFADKTIVADSSKLAGNLVMLFPKAKICSLEQKGDSNCKADTGKTLYISRKQPSEVIGEFKEHASLIMKKEITDAPGGYRKISVPLKYNSAVLVTFHLWQTGS</sequence>
<dbReference type="Proteomes" id="UP000190198">
    <property type="component" value="Unassembled WGS sequence"/>
</dbReference>
<dbReference type="EMBL" id="MPRK01000032">
    <property type="protein sequence ID" value="OOZ42486.1"/>
    <property type="molecule type" value="Genomic_DNA"/>
</dbReference>
<proteinExistence type="predicted"/>
<reference evidence="1 2" key="1">
    <citation type="submission" date="2016-11" db="EMBL/GenBank/DDBJ databases">
        <title>Mixed transmission modes and dynamic genome evolution in an obligate animal-bacterial symbiosis.</title>
        <authorList>
            <person name="Russell S.L."/>
            <person name="Corbett-Detig R.B."/>
            <person name="Cavanaugh C.M."/>
        </authorList>
    </citation>
    <scope>NUCLEOTIDE SEQUENCE [LARGE SCALE GENOMIC DNA]</scope>
    <source>
        <strain evidence="1">Sp-SM6</strain>
    </source>
</reference>
<accession>A0A1T2LC14</accession>
<dbReference type="AlphaFoldDB" id="A0A1T2LC14"/>
<organism evidence="1 2">
    <name type="scientific">Solemya elarraichensis gill symbiont</name>
    <dbReference type="NCBI Taxonomy" id="1918949"/>
    <lineage>
        <taxon>Bacteria</taxon>
        <taxon>Pseudomonadati</taxon>
        <taxon>Pseudomonadota</taxon>
        <taxon>Gammaproteobacteria</taxon>
        <taxon>sulfur-oxidizing symbionts</taxon>
    </lineage>
</organism>